<evidence type="ECO:0000256" key="7">
    <source>
        <dbReference type="ARBA" id="ARBA00023242"/>
    </source>
</evidence>
<evidence type="ECO:0000256" key="4">
    <source>
        <dbReference type="ARBA" id="ARBA00023015"/>
    </source>
</evidence>
<feature type="region of interest" description="Disordered" evidence="8">
    <location>
        <begin position="90"/>
        <end position="120"/>
    </location>
</feature>
<dbReference type="PROSITE" id="PS00463">
    <property type="entry name" value="ZN2_CY6_FUNGAL_1"/>
    <property type="match status" value="1"/>
</dbReference>
<accession>A0AAN6E385</accession>
<feature type="compositionally biased region" description="Low complexity" evidence="8">
    <location>
        <begin position="101"/>
        <end position="111"/>
    </location>
</feature>
<dbReference type="InterPro" id="IPR001138">
    <property type="entry name" value="Zn2Cys6_DnaBD"/>
</dbReference>
<dbReference type="PANTHER" id="PTHR47782:SF2">
    <property type="entry name" value="TRANSCRIPTION FACTOR, PUTATIVE (AFU_ORTHOLOGUE AFUA_4G12570)-RELATED"/>
    <property type="match status" value="1"/>
</dbReference>
<feature type="region of interest" description="Disordered" evidence="8">
    <location>
        <begin position="594"/>
        <end position="613"/>
    </location>
</feature>
<sequence>MAKTESVEALLAPSLRVSRPVAACARCRSAKIKCDGKLPACSACERSGKGSSCTSANDEFARGKERSYVAALEAAAQRLQKKIERARAEIASQKPSSASYPGQQRQQPPRRISGTRRKEASDVDELVSDFGFLTVNATSRDFHGFTSTVSFAKLLLSAATRDELPPTETRGLPPRYAITPMISHYMDNIYVLFPFFSETELMSSLSRIYNESSGGGSSVSPLDVWNVRLILAIAYAACSQRRGDENDKTALQHMTAARSLAGYVLHPGSIAGLQALLLLVQYALVDPAHFDSWYLAGMASRLMVDLGLHCEPPAELKISKSALDLRRRIFYCTYALDRLVSMSLDRAFSFTDDSASEVPLPTSATDGSPSNLFLRSTRPSLFLFDIRRVQSAFYQTTRWSSRTQWPLATAATYASSVSNDIHAWYSTIPPNLSQRHVMLFNLERLYCQILVVSPNQRVPASNMTDLNKELVFEYSSQYAELLQPITQDVTWHAYLTYADICRAKYVGQKFVEVMWSDFDRLLKTSHSVREGSPVTNNVPLDNGQRATIFLRKIIEILDFARHRWAMPQMREKFEQESAVLFSRLKSRQMDVKPVQYSNTPNTTASSNNNNTGYNNTGVGVWTNPNQYTHDGAALPQLPSPPIKQDLKGQHGQQSQPMLTPPEEYHMGSNYPLPPGSLPRRSYEFFGGRK</sequence>
<keyword evidence="5" id="KW-0238">DNA-binding</keyword>
<dbReference type="PROSITE" id="PS50048">
    <property type="entry name" value="ZN2_CY6_FUNGAL_2"/>
    <property type="match status" value="1"/>
</dbReference>
<dbReference type="InterPro" id="IPR052202">
    <property type="entry name" value="Yeast_MetPath_Reg"/>
</dbReference>
<dbReference type="PANTHER" id="PTHR47782">
    <property type="entry name" value="ZN(II)2CYS6 TRANSCRIPTION FACTOR (EUROFUNG)-RELATED"/>
    <property type="match status" value="1"/>
</dbReference>
<keyword evidence="7" id="KW-0539">Nucleus</keyword>
<dbReference type="CDD" id="cd12148">
    <property type="entry name" value="fungal_TF_MHR"/>
    <property type="match status" value="1"/>
</dbReference>
<feature type="domain" description="Zn(2)-C6 fungal-type" evidence="9">
    <location>
        <begin position="23"/>
        <end position="55"/>
    </location>
</feature>
<dbReference type="Proteomes" id="UP001203852">
    <property type="component" value="Unassembled WGS sequence"/>
</dbReference>
<evidence type="ECO:0000256" key="5">
    <source>
        <dbReference type="ARBA" id="ARBA00023125"/>
    </source>
</evidence>
<dbReference type="SMART" id="SM00066">
    <property type="entry name" value="GAL4"/>
    <property type="match status" value="1"/>
</dbReference>
<keyword evidence="11" id="KW-1185">Reference proteome</keyword>
<evidence type="ECO:0000256" key="1">
    <source>
        <dbReference type="ARBA" id="ARBA00004123"/>
    </source>
</evidence>
<dbReference type="Pfam" id="PF00172">
    <property type="entry name" value="Zn_clus"/>
    <property type="match status" value="1"/>
</dbReference>
<evidence type="ECO:0000256" key="2">
    <source>
        <dbReference type="ARBA" id="ARBA00022723"/>
    </source>
</evidence>
<dbReference type="GO" id="GO:0005634">
    <property type="term" value="C:nucleus"/>
    <property type="evidence" value="ECO:0007669"/>
    <property type="project" value="UniProtKB-SubCell"/>
</dbReference>
<evidence type="ECO:0000259" key="9">
    <source>
        <dbReference type="PROSITE" id="PS50048"/>
    </source>
</evidence>
<dbReference type="SMART" id="SM00906">
    <property type="entry name" value="Fungal_trans"/>
    <property type="match status" value="1"/>
</dbReference>
<evidence type="ECO:0000313" key="10">
    <source>
        <dbReference type="EMBL" id="KAI1616978.1"/>
    </source>
</evidence>
<dbReference type="GO" id="GO:0045944">
    <property type="term" value="P:positive regulation of transcription by RNA polymerase II"/>
    <property type="evidence" value="ECO:0007669"/>
    <property type="project" value="TreeGrafter"/>
</dbReference>
<protein>
    <submittedName>
        <fullName evidence="10">Fungal-specific transcription factor domain-containing protein</fullName>
    </submittedName>
</protein>
<comment type="subcellular location">
    <subcellularLocation>
        <location evidence="1">Nucleus</location>
    </subcellularLocation>
</comment>
<dbReference type="AlphaFoldDB" id="A0AAN6E385"/>
<dbReference type="GO" id="GO:0043565">
    <property type="term" value="F:sequence-specific DNA binding"/>
    <property type="evidence" value="ECO:0007669"/>
    <property type="project" value="TreeGrafter"/>
</dbReference>
<evidence type="ECO:0000256" key="3">
    <source>
        <dbReference type="ARBA" id="ARBA00022833"/>
    </source>
</evidence>
<dbReference type="GO" id="GO:0008270">
    <property type="term" value="F:zinc ion binding"/>
    <property type="evidence" value="ECO:0007669"/>
    <property type="project" value="InterPro"/>
</dbReference>
<keyword evidence="6" id="KW-0804">Transcription</keyword>
<dbReference type="InterPro" id="IPR036864">
    <property type="entry name" value="Zn2-C6_fun-type_DNA-bd_sf"/>
</dbReference>
<feature type="region of interest" description="Disordered" evidence="8">
    <location>
        <begin position="626"/>
        <end position="689"/>
    </location>
</feature>
<dbReference type="GO" id="GO:0006351">
    <property type="term" value="P:DNA-templated transcription"/>
    <property type="evidence" value="ECO:0007669"/>
    <property type="project" value="InterPro"/>
</dbReference>
<dbReference type="GO" id="GO:0000981">
    <property type="term" value="F:DNA-binding transcription factor activity, RNA polymerase II-specific"/>
    <property type="evidence" value="ECO:0007669"/>
    <property type="project" value="InterPro"/>
</dbReference>
<evidence type="ECO:0000256" key="8">
    <source>
        <dbReference type="SAM" id="MobiDB-lite"/>
    </source>
</evidence>
<dbReference type="EMBL" id="MU404351">
    <property type="protein sequence ID" value="KAI1616978.1"/>
    <property type="molecule type" value="Genomic_DNA"/>
</dbReference>
<comment type="caution">
    <text evidence="10">The sequence shown here is derived from an EMBL/GenBank/DDBJ whole genome shotgun (WGS) entry which is preliminary data.</text>
</comment>
<evidence type="ECO:0000256" key="6">
    <source>
        <dbReference type="ARBA" id="ARBA00023163"/>
    </source>
</evidence>
<keyword evidence="3" id="KW-0862">Zinc</keyword>
<reference evidence="10" key="1">
    <citation type="journal article" date="2022" name="bioRxiv">
        <title>Deciphering the potential niche of two novel black yeast fungi from a biological soil crust based on their genomes, phenotypes, and melanin regulation.</title>
        <authorList>
            <consortium name="DOE Joint Genome Institute"/>
            <person name="Carr E.C."/>
            <person name="Barton Q."/>
            <person name="Grambo S."/>
            <person name="Sullivan M."/>
            <person name="Renfro C.M."/>
            <person name="Kuo A."/>
            <person name="Pangilinan J."/>
            <person name="Lipzen A."/>
            <person name="Keymanesh K."/>
            <person name="Savage E."/>
            <person name="Barry K."/>
            <person name="Grigoriev I.V."/>
            <person name="Riekhof W.R."/>
            <person name="Harris S.S."/>
        </authorList>
    </citation>
    <scope>NUCLEOTIDE SEQUENCE</scope>
    <source>
        <strain evidence="10">JF 03-4F</strain>
    </source>
</reference>
<keyword evidence="4" id="KW-0805">Transcription regulation</keyword>
<dbReference type="CDD" id="cd00067">
    <property type="entry name" value="GAL4"/>
    <property type="match status" value="1"/>
</dbReference>
<gene>
    <name evidence="10" type="ORF">EDD36DRAFT_379645</name>
</gene>
<dbReference type="InterPro" id="IPR007219">
    <property type="entry name" value="XnlR_reg_dom"/>
</dbReference>
<proteinExistence type="predicted"/>
<dbReference type="SUPFAM" id="SSF57701">
    <property type="entry name" value="Zn2/Cys6 DNA-binding domain"/>
    <property type="match status" value="1"/>
</dbReference>
<name>A0AAN6E385_9EURO</name>
<evidence type="ECO:0000313" key="11">
    <source>
        <dbReference type="Proteomes" id="UP001203852"/>
    </source>
</evidence>
<keyword evidence="2" id="KW-0479">Metal-binding</keyword>
<organism evidence="10 11">
    <name type="scientific">Exophiala viscosa</name>
    <dbReference type="NCBI Taxonomy" id="2486360"/>
    <lineage>
        <taxon>Eukaryota</taxon>
        <taxon>Fungi</taxon>
        <taxon>Dikarya</taxon>
        <taxon>Ascomycota</taxon>
        <taxon>Pezizomycotina</taxon>
        <taxon>Eurotiomycetes</taxon>
        <taxon>Chaetothyriomycetidae</taxon>
        <taxon>Chaetothyriales</taxon>
        <taxon>Herpotrichiellaceae</taxon>
        <taxon>Exophiala</taxon>
    </lineage>
</organism>
<dbReference type="Pfam" id="PF04082">
    <property type="entry name" value="Fungal_trans"/>
    <property type="match status" value="1"/>
</dbReference>
<feature type="compositionally biased region" description="Low complexity" evidence="8">
    <location>
        <begin position="597"/>
        <end position="613"/>
    </location>
</feature>
<dbReference type="Gene3D" id="4.10.240.10">
    <property type="entry name" value="Zn(2)-C6 fungal-type DNA-binding domain"/>
    <property type="match status" value="1"/>
</dbReference>